<sequence>MLKQFWRTECFPIFLAILLTAWNVPKPLVIDDSAYWEYARQSAKNPWDPYGFSLNWYQYREPAMEILAPPLVPFWWGRGIALGLTEPWQWKCWFFPFNWCFARAVWSLARRFAPAHIRSTTLLIVLSPTISPSVNLMLDVPALGLGLMALAILTKPITISRMILSGIFLALAMETKYIALVWFPMSVLFAWANRQILFGFGVVGIASALVIALEWALAVQYGVSHFWFHLQQSGGIHASGTSWWQPILLKLQLASPLLGYLGGLSPMLILAAGTFYPMSKRVMIGILIGILGLLASIALVPDRYAIWTTHPETGAARLNLTSSVLGILSMGLLVVWAIAGLRLAGRVRRWVRTRQRWDRWTIVLVLWWWIELAGYFALTPFPAARRVFGITVVTTLLLMRAMPVWSDPIRKRILVTGSLLLAMIVAGLDLAEAFVERNAARMAKTWIQEHSTEPEPTIWFTGHWGFQFAAQQVGMLPIHPDETIAQAGDWLVLPDERLRPHAQEIAIDRLPITPITAFEQDLPWAVQTLPTLYGGRSPFERVEWPRMVVRIYRVETTTRLIAPRPS</sequence>
<accession>A0A6C2YPS8</accession>
<name>A0A6C2YPS8_9BACT</name>
<feature type="transmembrane region" description="Helical" evidence="1">
    <location>
        <begin position="196"/>
        <end position="218"/>
    </location>
</feature>
<keyword evidence="1" id="KW-1133">Transmembrane helix</keyword>
<protein>
    <recommendedName>
        <fullName evidence="4">Glycosyltransferase RgtA/B/C/D-like domain-containing protein</fullName>
    </recommendedName>
</protein>
<dbReference type="RefSeq" id="WP_162658229.1">
    <property type="nucleotide sequence ID" value="NZ_LR593887.1"/>
</dbReference>
<dbReference type="EMBL" id="LR593887">
    <property type="protein sequence ID" value="VTS03487.1"/>
    <property type="molecule type" value="Genomic_DNA"/>
</dbReference>
<dbReference type="AlphaFoldDB" id="A0A6C2YPS8"/>
<feature type="transmembrane region" description="Helical" evidence="1">
    <location>
        <begin position="320"/>
        <end position="339"/>
    </location>
</feature>
<evidence type="ECO:0000256" key="1">
    <source>
        <dbReference type="SAM" id="Phobius"/>
    </source>
</evidence>
<dbReference type="EMBL" id="LR586016">
    <property type="protein sequence ID" value="VIP03133.1"/>
    <property type="molecule type" value="Genomic_DNA"/>
</dbReference>
<reference evidence="2" key="1">
    <citation type="submission" date="2019-04" db="EMBL/GenBank/DDBJ databases">
        <authorList>
            <consortium name="Science for Life Laboratories"/>
        </authorList>
    </citation>
    <scope>NUCLEOTIDE SEQUENCE</scope>
    <source>
        <strain evidence="2">MBLW1</strain>
    </source>
</reference>
<feature type="transmembrane region" description="Helical" evidence="1">
    <location>
        <begin position="134"/>
        <end position="153"/>
    </location>
</feature>
<feature type="transmembrane region" description="Helical" evidence="1">
    <location>
        <begin position="282"/>
        <end position="300"/>
    </location>
</feature>
<dbReference type="InParanoid" id="A0A6C2YPS8"/>
<feature type="transmembrane region" description="Helical" evidence="1">
    <location>
        <begin position="159"/>
        <end position="184"/>
    </location>
</feature>
<feature type="transmembrane region" description="Helical" evidence="1">
    <location>
        <begin position="257"/>
        <end position="275"/>
    </location>
</feature>
<feature type="transmembrane region" description="Helical" evidence="1">
    <location>
        <begin position="360"/>
        <end position="378"/>
    </location>
</feature>
<dbReference type="KEGG" id="tim:GMBLW1_08270"/>
<dbReference type="Proteomes" id="UP000464378">
    <property type="component" value="Chromosome"/>
</dbReference>
<keyword evidence="3" id="KW-1185">Reference proteome</keyword>
<proteinExistence type="predicted"/>
<keyword evidence="1" id="KW-0812">Transmembrane</keyword>
<feature type="transmembrane region" description="Helical" evidence="1">
    <location>
        <begin position="413"/>
        <end position="435"/>
    </location>
</feature>
<evidence type="ECO:0000313" key="2">
    <source>
        <dbReference type="EMBL" id="VIP03133.1"/>
    </source>
</evidence>
<evidence type="ECO:0008006" key="4">
    <source>
        <dbReference type="Google" id="ProtNLM"/>
    </source>
</evidence>
<organism evidence="2">
    <name type="scientific">Tuwongella immobilis</name>
    <dbReference type="NCBI Taxonomy" id="692036"/>
    <lineage>
        <taxon>Bacteria</taxon>
        <taxon>Pseudomonadati</taxon>
        <taxon>Planctomycetota</taxon>
        <taxon>Planctomycetia</taxon>
        <taxon>Gemmatales</taxon>
        <taxon>Gemmataceae</taxon>
        <taxon>Tuwongella</taxon>
    </lineage>
</organism>
<evidence type="ECO:0000313" key="3">
    <source>
        <dbReference type="Proteomes" id="UP000464378"/>
    </source>
</evidence>
<gene>
    <name evidence="2" type="ORF">GMBLW1_08270</name>
</gene>
<keyword evidence="1" id="KW-0472">Membrane</keyword>